<dbReference type="RefSeq" id="WP_023624628.1">
    <property type="nucleotide sequence ID" value="NC_025152.1"/>
</dbReference>
<geneLocation type="plasmid" evidence="1">
    <name>pVPA3-1</name>
</geneLocation>
<geneLocation type="plasmid" evidence="2">
    <name>pVA1</name>
</geneLocation>
<dbReference type="Gene3D" id="2.40.50.140">
    <property type="entry name" value="Nucleic acid-binding proteins"/>
    <property type="match status" value="1"/>
</dbReference>
<gene>
    <name evidence="4" type="ORF">EHC69_29630</name>
    <name evidence="3" type="ORF">I7278_25400</name>
    <name evidence="2" type="ORF">pVA1063</name>
</gene>
<sequence>MQQLKFGKIKNYKDDRGFGFIFSECKFIHYVIMGSKEVFFHIKQAKQFESVLKTTTLQEDLCFWFTTEITPKGEAVKQMWSKLSEIPQDIREGNADFINQVAENIKLYEVAKAEKHAREAVLQEALRKARETRDSELNALIVAARSQGFSTSGQLSAWIRANKLWTKYPTLTGDLTMHDGEESWSFGAAIDPQYYKLVCQALDLHNARSSARAGAFRSYASMGS</sequence>
<protein>
    <submittedName>
        <fullName evidence="1">Cold-shock protein</fullName>
    </submittedName>
</protein>
<evidence type="ECO:0000313" key="1">
    <source>
        <dbReference type="EMBL" id="AIL49937.1"/>
    </source>
</evidence>
<evidence type="ECO:0000313" key="2">
    <source>
        <dbReference type="EMBL" id="AKC05683.1"/>
    </source>
</evidence>
<keyword evidence="1" id="KW-0614">Plasmid</keyword>
<reference evidence="2" key="3">
    <citation type="journal article" date="2015" name="Proc. Natl. Acad. Sci. U.S.A.">
        <title>The opportunistic marine pathogen Vibrio parahaemolyticus becomes virulent by acquiring a plasmid that expresses a deadly toxin.</title>
        <authorList>
            <person name="Lee C.T."/>
            <person name="Chen I.T."/>
            <person name="Yang Y.T."/>
            <person name="Ko T.P."/>
            <person name="Huang Y.T."/>
            <person name="Huang J.Y."/>
            <person name="Huang M.F."/>
            <person name="Lin S.J."/>
            <person name="Chen C.Y."/>
            <person name="Lin S.S."/>
            <person name="Lightner D.V."/>
            <person name="Wang H.C."/>
            <person name="Wang A.H."/>
            <person name="Wang H.C."/>
            <person name="Hor L.I."/>
            <person name="Lo C.F."/>
        </authorList>
    </citation>
    <scope>NUCLEOTIDE SEQUENCE</scope>
    <source>
        <strain evidence="2">3HP</strain>
        <plasmid evidence="2">pVA1</plasmid>
    </source>
</reference>
<evidence type="ECO:0000313" key="4">
    <source>
        <dbReference type="EMBL" id="QHH13419.1"/>
    </source>
</evidence>
<dbReference type="EMBL" id="DACQKT010000025">
    <property type="protein sequence ID" value="HAS6680119.1"/>
    <property type="molecule type" value="Genomic_DNA"/>
</dbReference>
<geneLocation type="plasmid" evidence="5">
    <name>pvpsd2016-5</name>
</geneLocation>
<accession>A0A077ER81</accession>
<dbReference type="AlphaFoldDB" id="A0A077ER81"/>
<reference evidence="4 5" key="5">
    <citation type="submission" date="2018-12" db="EMBL/GenBank/DDBJ databases">
        <title>Genomic insights into the evolutionary origins and pathogenicity of five Vibrio parahaemolyticus strains isolated from the shrimp with acute hepatopancreatic necrosis disease (AHPND).</title>
        <authorList>
            <person name="Yang Q."/>
            <person name="Dong X."/>
            <person name="Xie G."/>
            <person name="Fu S."/>
            <person name="Zou P."/>
            <person name="Sun J."/>
            <person name="Wang Y."/>
            <person name="Huang J."/>
        </authorList>
    </citation>
    <scope>NUCLEOTIDE SEQUENCE [LARGE SCALE GENOMIC DNA]</scope>
    <source>
        <strain evidence="4 5">20160303005-1</strain>
        <plasmid evidence="4">pVPSD2016-5</plasmid>
        <plasmid evidence="5">pvpsd2016-5</plasmid>
    </source>
</reference>
<evidence type="ECO:0000313" key="3">
    <source>
        <dbReference type="EMBL" id="HAS6680119.1"/>
    </source>
</evidence>
<reference evidence="2" key="1">
    <citation type="submission" date="2014-12" db="EMBL/GenBank/DDBJ databases">
        <authorList>
            <person name="Lee C.-T."/>
            <person name="Chen I.-T."/>
            <person name="Yang Y.-T."/>
            <person name="Chen C.-Y."/>
            <person name="Lo C.-F."/>
        </authorList>
    </citation>
    <scope>NUCLEOTIDE SEQUENCE</scope>
    <source>
        <strain evidence="2">3HP</strain>
        <plasmid evidence="2">pVA1</plasmid>
    </source>
</reference>
<organism evidence="1">
    <name type="scientific">Vibrio parahaemolyticus</name>
    <dbReference type="NCBI Taxonomy" id="670"/>
    <lineage>
        <taxon>Bacteria</taxon>
        <taxon>Pseudomonadati</taxon>
        <taxon>Pseudomonadota</taxon>
        <taxon>Gammaproteobacteria</taxon>
        <taxon>Vibrionales</taxon>
        <taxon>Vibrionaceae</taxon>
        <taxon>Vibrio</taxon>
    </lineage>
</organism>
<dbReference type="InterPro" id="IPR012340">
    <property type="entry name" value="NA-bd_OB-fold"/>
</dbReference>
<evidence type="ECO:0000313" key="5">
    <source>
        <dbReference type="Proteomes" id="UP000464718"/>
    </source>
</evidence>
<dbReference type="EMBL" id="KM067908">
    <property type="protein sequence ID" value="AIL49937.1"/>
    <property type="molecule type" value="Genomic_DNA"/>
</dbReference>
<name>A0A077ER81_VIBPH</name>
<geneLocation type="plasmid" evidence="4">
    <name>pVPSD2016-5</name>
</geneLocation>
<dbReference type="Proteomes" id="UP000464718">
    <property type="component" value="Plasmid pvpsd2016-5"/>
</dbReference>
<dbReference type="EMBL" id="KP324996">
    <property type="protein sequence ID" value="AKC05683.1"/>
    <property type="molecule type" value="Genomic_DNA"/>
</dbReference>
<reference evidence="3" key="4">
    <citation type="journal article" date="2018" name="Genome Biol.">
        <title>SKESA: strategic k-mer extension for scrupulous assemblies.</title>
        <authorList>
            <person name="Souvorov A."/>
            <person name="Agarwala R."/>
            <person name="Lipman D.J."/>
        </authorList>
    </citation>
    <scope>NUCLEOTIDE SEQUENCE</scope>
    <source>
        <strain evidence="3">1930</strain>
    </source>
</reference>
<reference evidence="3" key="6">
    <citation type="submission" date="2019-12" db="EMBL/GenBank/DDBJ databases">
        <authorList>
            <consortium name="NCBI Pathogen Detection Project"/>
        </authorList>
    </citation>
    <scope>NUCLEOTIDE SEQUENCE</scope>
    <source>
        <strain evidence="3">1930</strain>
    </source>
</reference>
<dbReference type="EMBL" id="CP034304">
    <property type="protein sequence ID" value="QHH13419.1"/>
    <property type="molecule type" value="Genomic_DNA"/>
</dbReference>
<proteinExistence type="predicted"/>
<reference evidence="1" key="2">
    <citation type="journal article" date="2015" name="Dis. Aquat. Organ.">
        <title>Photorhabdus insect-related (Pir) toxin-like genes in a plasmid of Vibrio parahaemolyticus, the causative agent of acute hepatopancreatic necrosis disease (AHPND) of shrimp.</title>
        <authorList>
            <person name="Han J.E."/>
            <person name="Tang K.F."/>
            <person name="Tran L.H."/>
            <person name="Lightner D.V."/>
        </authorList>
    </citation>
    <scope>NUCLEOTIDE SEQUENCE</scope>
    <source>
        <strain evidence="1">13-028/A3</strain>
        <plasmid evidence="1">pVPA3-1</plasmid>
    </source>
</reference>
<dbReference type="Proteomes" id="UP000856022">
    <property type="component" value="Unassembled WGS sequence"/>
</dbReference>